<feature type="compositionally biased region" description="Acidic residues" evidence="1">
    <location>
        <begin position="57"/>
        <end position="74"/>
    </location>
</feature>
<sequence length="366" mass="37658">MARRHDEHEVEPRERGELATGTHADPDHGADVGDDARAPEDDRDVVRGARAGRDTGADADDGTDDDDTDDTDGADLADLSLIQADDALLDALGGTDPCVDGQLADQELSTLLLSWRRDVDGEPFDELVDVDTAASVIAAARAPRRRHRLLVPLASAAAVLAIAFTGVGVVARDARPGDPLWGLTRVLYSEHARSVEAAASVRADLDTARSLLAGGRIAEARDVLQRVESQLGVVNTEDGRNDLTARHESLVEALRTRAPHPPSTHPGASPTGGQTPPPTPAPSTTPSAPSTPETSTPRPAPVTTTTPLPSSTPVPSSGNPTTSPPGTGNQGTGTGTGTTDGSRSGNETGGQSPNQGGQSVQSGVTN</sequence>
<dbReference type="RefSeq" id="WP_253671047.1">
    <property type="nucleotide sequence ID" value="NZ_JAMTCP010000024.1"/>
</dbReference>
<keyword evidence="2" id="KW-1133">Transmembrane helix</keyword>
<feature type="region of interest" description="Disordered" evidence="1">
    <location>
        <begin position="256"/>
        <end position="366"/>
    </location>
</feature>
<dbReference type="Pfam" id="PF16751">
    <property type="entry name" value="RsdA_SigD_bd"/>
    <property type="match status" value="1"/>
</dbReference>
<dbReference type="EMBL" id="JAMTCP010000024">
    <property type="protein sequence ID" value="MCP2260173.1"/>
    <property type="molecule type" value="Genomic_DNA"/>
</dbReference>
<feature type="region of interest" description="Disordered" evidence="1">
    <location>
        <begin position="1"/>
        <end position="74"/>
    </location>
</feature>
<feature type="compositionally biased region" description="Polar residues" evidence="1">
    <location>
        <begin position="349"/>
        <end position="366"/>
    </location>
</feature>
<gene>
    <name evidence="4" type="ORF">LX15_003886</name>
</gene>
<evidence type="ECO:0000259" key="3">
    <source>
        <dbReference type="Pfam" id="PF16751"/>
    </source>
</evidence>
<keyword evidence="2" id="KW-0812">Transmembrane</keyword>
<organism evidence="4 5">
    <name type="scientific">Streptoalloteichus tenebrarius (strain ATCC 17920 / DSM 40477 / JCM 4838 / CBS 697.72 / NBRC 16177 / NCIMB 11028 / NRRL B-12390 / A12253. 1 / ISP 5477)</name>
    <name type="common">Streptomyces tenebrarius</name>
    <dbReference type="NCBI Taxonomy" id="1933"/>
    <lineage>
        <taxon>Bacteria</taxon>
        <taxon>Bacillati</taxon>
        <taxon>Actinomycetota</taxon>
        <taxon>Actinomycetes</taxon>
        <taxon>Pseudonocardiales</taxon>
        <taxon>Pseudonocardiaceae</taxon>
        <taxon>Streptoalloteichus</taxon>
    </lineage>
</organism>
<feature type="domain" description="Anti-sigma-D factor RsdA sigma factor binding region" evidence="3">
    <location>
        <begin position="78"/>
        <end position="123"/>
    </location>
</feature>
<feature type="transmembrane region" description="Helical" evidence="2">
    <location>
        <begin position="149"/>
        <end position="171"/>
    </location>
</feature>
<dbReference type="Proteomes" id="UP001205311">
    <property type="component" value="Unassembled WGS sequence"/>
</dbReference>
<feature type="compositionally biased region" description="Low complexity" evidence="1">
    <location>
        <begin position="284"/>
        <end position="327"/>
    </location>
</feature>
<comment type="caution">
    <text evidence="4">The sequence shown here is derived from an EMBL/GenBank/DDBJ whole genome shotgun (WGS) entry which is preliminary data.</text>
</comment>
<feature type="compositionally biased region" description="Basic and acidic residues" evidence="1">
    <location>
        <begin position="24"/>
        <end position="56"/>
    </location>
</feature>
<feature type="compositionally biased region" description="Gly residues" evidence="1">
    <location>
        <begin position="328"/>
        <end position="338"/>
    </location>
</feature>
<proteinExistence type="predicted"/>
<keyword evidence="5" id="KW-1185">Reference proteome</keyword>
<dbReference type="InterPro" id="IPR031928">
    <property type="entry name" value="RsdA_SigD-bd"/>
</dbReference>
<dbReference type="Gene3D" id="6.10.250.1300">
    <property type="match status" value="1"/>
</dbReference>
<reference evidence="4 5" key="1">
    <citation type="submission" date="2022-06" db="EMBL/GenBank/DDBJ databases">
        <title>Genomic Encyclopedia of Archaeal and Bacterial Type Strains, Phase II (KMG-II): from individual species to whole genera.</title>
        <authorList>
            <person name="Goeker M."/>
        </authorList>
    </citation>
    <scope>NUCLEOTIDE SEQUENCE [LARGE SCALE GENOMIC DNA]</scope>
    <source>
        <strain evidence="4 5">DSM 40477</strain>
    </source>
</reference>
<evidence type="ECO:0000256" key="2">
    <source>
        <dbReference type="SAM" id="Phobius"/>
    </source>
</evidence>
<evidence type="ECO:0000256" key="1">
    <source>
        <dbReference type="SAM" id="MobiDB-lite"/>
    </source>
</evidence>
<feature type="compositionally biased region" description="Basic and acidic residues" evidence="1">
    <location>
        <begin position="1"/>
        <end position="17"/>
    </location>
</feature>
<accession>A0ABT1HXC3</accession>
<evidence type="ECO:0000313" key="4">
    <source>
        <dbReference type="EMBL" id="MCP2260173.1"/>
    </source>
</evidence>
<keyword evidence="2" id="KW-0472">Membrane</keyword>
<protein>
    <submittedName>
        <fullName evidence="4">Anti-sigma-D factor RsdA to sigma factor binding region</fullName>
    </submittedName>
</protein>
<evidence type="ECO:0000313" key="5">
    <source>
        <dbReference type="Proteomes" id="UP001205311"/>
    </source>
</evidence>
<name>A0ABT1HXC3_STRSD</name>